<evidence type="ECO:0008006" key="4">
    <source>
        <dbReference type="Google" id="ProtNLM"/>
    </source>
</evidence>
<reference evidence="2" key="1">
    <citation type="submission" date="2018-11" db="EMBL/GenBank/DDBJ databases">
        <authorList>
            <person name="Grassa J C."/>
        </authorList>
    </citation>
    <scope>NUCLEOTIDE SEQUENCE [LARGE SCALE GENOMIC DNA]</scope>
</reference>
<feature type="region of interest" description="Disordered" evidence="1">
    <location>
        <begin position="310"/>
        <end position="348"/>
    </location>
</feature>
<name>A0A803NHZ8_CANSA</name>
<dbReference type="PANTHER" id="PTHR31286:SF167">
    <property type="entry name" value="OS09G0268800 PROTEIN"/>
    <property type="match status" value="1"/>
</dbReference>
<protein>
    <recommendedName>
        <fullName evidence="4">DUF4283 domain-containing protein</fullName>
    </recommendedName>
</protein>
<keyword evidence="3" id="KW-1185">Reference proteome</keyword>
<sequence length="348" mass="37958">MILCLPSVLQNDPIDSYTITPFWIQVYRLPFLSKSEALAKCLGNLIGTFIEVHENSLNEGWGPFLRMRVDIDVSKPLLRGIEPKLPYGPWIEDSSLPRSNYDRYRQEFSKAGPWPFITRLDRKSIAPIIPHTNQFPASPSQITNSEKGKEVLEIINNKNFANKLGSSMQHYYQTGSSSTSSHFDKHLTIGSPTTKSIAIPSAQPVLPSVLATDSKQVAFPTNKTMIDPPISTLPATAPVKHSVALPIATPLAYVHMPHNDTFSDGMSAATTVSSVAYGVDIFGQSSTPFGSTTNIQNTSDIASPLSNFTNNLLHQLPGPSSESAEHSRMADTSAAPLAKTDVQPRQSP</sequence>
<dbReference type="PANTHER" id="PTHR31286">
    <property type="entry name" value="GLYCINE-RICH CELL WALL STRUCTURAL PROTEIN 1.8-LIKE"/>
    <property type="match status" value="1"/>
</dbReference>
<organism evidence="2 3">
    <name type="scientific">Cannabis sativa</name>
    <name type="common">Hemp</name>
    <name type="synonym">Marijuana</name>
    <dbReference type="NCBI Taxonomy" id="3483"/>
    <lineage>
        <taxon>Eukaryota</taxon>
        <taxon>Viridiplantae</taxon>
        <taxon>Streptophyta</taxon>
        <taxon>Embryophyta</taxon>
        <taxon>Tracheophyta</taxon>
        <taxon>Spermatophyta</taxon>
        <taxon>Magnoliopsida</taxon>
        <taxon>eudicotyledons</taxon>
        <taxon>Gunneridae</taxon>
        <taxon>Pentapetalae</taxon>
        <taxon>rosids</taxon>
        <taxon>fabids</taxon>
        <taxon>Rosales</taxon>
        <taxon>Cannabaceae</taxon>
        <taxon>Cannabis</taxon>
    </lineage>
</organism>
<dbReference type="EnsemblPlants" id="evm.model.01.1651">
    <property type="protein sequence ID" value="cds.evm.model.01.1651"/>
    <property type="gene ID" value="evm.TU.01.1651"/>
</dbReference>
<dbReference type="AlphaFoldDB" id="A0A803NHZ8"/>
<evidence type="ECO:0000313" key="2">
    <source>
        <dbReference type="EnsemblPlants" id="cds.evm.model.01.1651"/>
    </source>
</evidence>
<dbReference type="EMBL" id="UZAU01000042">
    <property type="status" value="NOT_ANNOTATED_CDS"/>
    <property type="molecule type" value="Genomic_DNA"/>
</dbReference>
<dbReference type="Gramene" id="evm.model.01.1651">
    <property type="protein sequence ID" value="cds.evm.model.01.1651"/>
    <property type="gene ID" value="evm.TU.01.1651"/>
</dbReference>
<accession>A0A803NHZ8</accession>
<dbReference type="Proteomes" id="UP000596661">
    <property type="component" value="Chromosome 1"/>
</dbReference>
<dbReference type="InterPro" id="IPR040256">
    <property type="entry name" value="At4g02000-like"/>
</dbReference>
<feature type="compositionally biased region" description="Polar residues" evidence="1">
    <location>
        <begin position="310"/>
        <end position="322"/>
    </location>
</feature>
<reference evidence="2" key="2">
    <citation type="submission" date="2021-03" db="UniProtKB">
        <authorList>
            <consortium name="EnsemblPlants"/>
        </authorList>
    </citation>
    <scope>IDENTIFICATION</scope>
</reference>
<evidence type="ECO:0000256" key="1">
    <source>
        <dbReference type="SAM" id="MobiDB-lite"/>
    </source>
</evidence>
<proteinExistence type="predicted"/>
<evidence type="ECO:0000313" key="3">
    <source>
        <dbReference type="Proteomes" id="UP000596661"/>
    </source>
</evidence>